<sequence length="56" mass="6351">MSDGVTVEPIETEKGKQWQITPFNNSVSSPNDSKITVPPDTLFTIELTEEWQYPKP</sequence>
<evidence type="ECO:0000313" key="2">
    <source>
        <dbReference type="Proteomes" id="UP000010482"/>
    </source>
</evidence>
<reference evidence="1" key="1">
    <citation type="submission" date="2012-04" db="EMBL/GenBank/DDBJ databases">
        <title>Finished genome of Dactylococcopsis salina PCC 8305.</title>
        <authorList>
            <consortium name="US DOE Joint Genome Institute"/>
            <person name="Gugger M."/>
            <person name="Coursin T."/>
            <person name="Rippka R."/>
            <person name="Tandeau De Marsac N."/>
            <person name="Huntemann M."/>
            <person name="Wei C.-L."/>
            <person name="Han J."/>
            <person name="Detter J.C."/>
            <person name="Han C."/>
            <person name="Tapia R."/>
            <person name="Daligault H."/>
            <person name="Chen A."/>
            <person name="Krypides N."/>
            <person name="Mavromatis K."/>
            <person name="Markowitz V."/>
            <person name="Szeto E."/>
            <person name="Ivanova N."/>
            <person name="Ovchinnikova G."/>
            <person name="Pagani I."/>
            <person name="Pati A."/>
            <person name="Goodwin L."/>
            <person name="Peters L."/>
            <person name="Pitluck S."/>
            <person name="Woyke T."/>
            <person name="Kerfeld C."/>
        </authorList>
    </citation>
    <scope>NUCLEOTIDE SEQUENCE [LARGE SCALE GENOMIC DNA]</scope>
    <source>
        <strain evidence="1">PCC 8305</strain>
    </source>
</reference>
<proteinExistence type="predicted"/>
<dbReference type="HOGENOM" id="CLU_3006666_0_0_3"/>
<dbReference type="KEGG" id="dsl:Dacsa_1496"/>
<dbReference type="EMBL" id="CP003944">
    <property type="protein sequence ID" value="AFZ50181.1"/>
    <property type="molecule type" value="Genomic_DNA"/>
</dbReference>
<name>K9YTD7_DACS8</name>
<dbReference type="Proteomes" id="UP000010482">
    <property type="component" value="Chromosome"/>
</dbReference>
<accession>K9YTD7</accession>
<keyword evidence="2" id="KW-1185">Reference proteome</keyword>
<dbReference type="STRING" id="13035.Dacsa_1496"/>
<organism evidence="1 2">
    <name type="scientific">Dactylococcopsis salina (strain PCC 8305)</name>
    <name type="common">Myxobactron salinum</name>
    <dbReference type="NCBI Taxonomy" id="13035"/>
    <lineage>
        <taxon>Bacteria</taxon>
        <taxon>Bacillati</taxon>
        <taxon>Cyanobacteriota</taxon>
        <taxon>Cyanophyceae</taxon>
        <taxon>Nodosilineales</taxon>
        <taxon>Cymatolegaceae</taxon>
        <taxon>Dactylococcopsis</taxon>
    </lineage>
</organism>
<dbReference type="RefSeq" id="WP_015229185.1">
    <property type="nucleotide sequence ID" value="NC_019780.1"/>
</dbReference>
<evidence type="ECO:0000313" key="1">
    <source>
        <dbReference type="EMBL" id="AFZ50181.1"/>
    </source>
</evidence>
<gene>
    <name evidence="1" type="ORF">Dacsa_1496</name>
</gene>
<dbReference type="AlphaFoldDB" id="K9YTD7"/>
<protein>
    <submittedName>
        <fullName evidence="1">Uncharacterized protein</fullName>
    </submittedName>
</protein>